<reference evidence="9 10" key="1">
    <citation type="submission" date="2016-10" db="EMBL/GenBank/DDBJ databases">
        <title>Comparative genome analysis of multiple Pseudomonas spp. focuses on biocontrol and plant growth promoting traits.</title>
        <authorList>
            <person name="Tao X.-Y."/>
            <person name="Taylor C.G."/>
        </authorList>
    </citation>
    <scope>NUCLEOTIDE SEQUENCE [LARGE SCALE GENOMIC DNA]</scope>
    <source>
        <strain evidence="9 10">15D11</strain>
    </source>
</reference>
<keyword evidence="7" id="KW-0175">Coiled coil</keyword>
<evidence type="ECO:0000256" key="5">
    <source>
        <dbReference type="ARBA" id="ARBA00023026"/>
    </source>
</evidence>
<dbReference type="GO" id="GO:0061630">
    <property type="term" value="F:ubiquitin protein ligase activity"/>
    <property type="evidence" value="ECO:0007669"/>
    <property type="project" value="UniProtKB-EC"/>
</dbReference>
<name>A0A423DRC1_9PSED</name>
<keyword evidence="3" id="KW-0433">Leucine-rich repeat</keyword>
<dbReference type="EMBL" id="MOAM01000017">
    <property type="protein sequence ID" value="ROL74107.1"/>
    <property type="molecule type" value="Genomic_DNA"/>
</dbReference>
<dbReference type="GO" id="GO:0005576">
    <property type="term" value="C:extracellular region"/>
    <property type="evidence" value="ECO:0007669"/>
    <property type="project" value="UniProtKB-UniRule"/>
</dbReference>
<accession>A0A423DRC1</accession>
<keyword evidence="6" id="KW-0964">Secreted</keyword>
<dbReference type="PANTHER" id="PTHR48051:SF42">
    <property type="entry name" value="LEUCINE-RICH REPEAT-CONTAINING PROTEIN 18-LIKE"/>
    <property type="match status" value="1"/>
</dbReference>
<dbReference type="GO" id="GO:0016567">
    <property type="term" value="P:protein ubiquitination"/>
    <property type="evidence" value="ECO:0007669"/>
    <property type="project" value="InterPro"/>
</dbReference>
<evidence type="ECO:0000256" key="1">
    <source>
        <dbReference type="ARBA" id="ARBA00000900"/>
    </source>
</evidence>
<keyword evidence="4" id="KW-0677">Repeat</keyword>
<keyword evidence="6" id="KW-0833">Ubl conjugation pathway</keyword>
<proteinExistence type="inferred from homology"/>
<evidence type="ECO:0000256" key="4">
    <source>
        <dbReference type="ARBA" id="ARBA00022737"/>
    </source>
</evidence>
<organism evidence="9 10">
    <name type="scientific">Pseudomonas vranovensis</name>
    <dbReference type="NCBI Taxonomy" id="321661"/>
    <lineage>
        <taxon>Bacteria</taxon>
        <taxon>Pseudomonadati</taxon>
        <taxon>Pseudomonadota</taxon>
        <taxon>Gammaproteobacteria</taxon>
        <taxon>Pseudomonadales</taxon>
        <taxon>Pseudomonadaceae</taxon>
        <taxon>Pseudomonas</taxon>
    </lineage>
</organism>
<keyword evidence="6" id="KW-1035">Host cytoplasm</keyword>
<evidence type="ECO:0000256" key="6">
    <source>
        <dbReference type="PROSITE-ProRule" id="PRU01398"/>
    </source>
</evidence>
<dbReference type="RefSeq" id="WP_123565980.1">
    <property type="nucleotide sequence ID" value="NZ_MOAM01000017.1"/>
</dbReference>
<dbReference type="GO" id="GO:0005737">
    <property type="term" value="C:cytoplasm"/>
    <property type="evidence" value="ECO:0007669"/>
    <property type="project" value="TreeGrafter"/>
</dbReference>
<dbReference type="SUPFAM" id="SSF52058">
    <property type="entry name" value="L domain-like"/>
    <property type="match status" value="1"/>
</dbReference>
<dbReference type="EC" id="2.3.2.27" evidence="2"/>
<gene>
    <name evidence="9" type="ORF">BHU25_12095</name>
</gene>
<dbReference type="PROSITE" id="PS52053">
    <property type="entry name" value="NEL"/>
    <property type="match status" value="1"/>
</dbReference>
<evidence type="ECO:0000256" key="2">
    <source>
        <dbReference type="ARBA" id="ARBA00012483"/>
    </source>
</evidence>
<keyword evidence="5" id="KW-0843">Virulence</keyword>
<dbReference type="Pfam" id="PF14496">
    <property type="entry name" value="NEL"/>
    <property type="match status" value="1"/>
</dbReference>
<keyword evidence="10" id="KW-1185">Reference proteome</keyword>
<dbReference type="PANTHER" id="PTHR48051">
    <property type="match status" value="1"/>
</dbReference>
<feature type="coiled-coil region" evidence="7">
    <location>
        <begin position="1040"/>
        <end position="1085"/>
    </location>
</feature>
<dbReference type="SMART" id="SM00369">
    <property type="entry name" value="LRR_TYP"/>
    <property type="match status" value="3"/>
</dbReference>
<dbReference type="Proteomes" id="UP000285286">
    <property type="component" value="Unassembled WGS sequence"/>
</dbReference>
<feature type="domain" description="NEL" evidence="8">
    <location>
        <begin position="1334"/>
        <end position="1625"/>
    </location>
</feature>
<comment type="PTM">
    <text evidence="6">Ubiquitinated in the presence of host E1 ubiquitin-activating enzyme, E2 ubiquitin-conjugating enzyme and ubiquitin.</text>
</comment>
<evidence type="ECO:0000256" key="7">
    <source>
        <dbReference type="SAM" id="Coils"/>
    </source>
</evidence>
<comment type="similarity">
    <text evidence="6">Belongs to the LRR-containing bacterial E3 ligase family.</text>
</comment>
<comment type="catalytic activity">
    <reaction evidence="1">
        <text>S-ubiquitinyl-[E2 ubiquitin-conjugating enzyme]-L-cysteine + [acceptor protein]-L-lysine = [E2 ubiquitin-conjugating enzyme]-L-cysteine + N(6)-ubiquitinyl-[acceptor protein]-L-lysine.</text>
        <dbReference type="EC" id="2.3.2.27"/>
    </reaction>
</comment>
<keyword evidence="6" id="KW-0808">Transferase</keyword>
<dbReference type="InterPro" id="IPR001611">
    <property type="entry name" value="Leu-rich_rpt"/>
</dbReference>
<feature type="active site" description="Glycyl thioester intermediate" evidence="6">
    <location>
        <position position="1421"/>
    </location>
</feature>
<dbReference type="InterPro" id="IPR046673">
    <property type="entry name" value="ToxA_N"/>
</dbReference>
<evidence type="ECO:0000313" key="9">
    <source>
        <dbReference type="EMBL" id="ROL74107.1"/>
    </source>
</evidence>
<dbReference type="InterPro" id="IPR032675">
    <property type="entry name" value="LRR_dom_sf"/>
</dbReference>
<dbReference type="InterPro" id="IPR003591">
    <property type="entry name" value="Leu-rich_rpt_typical-subtyp"/>
</dbReference>
<sequence length="1625" mass="181866">MTPSSAAGTGLHHPFFLQRLPDWVRHSTPENFDRMGAQLVPEQHAGAAPKWFTDASEREKQLLDTYQMRSRRTTYLLARELKNFKGITAFCEPLFKARLKAELGVELDVDNDEFIRIYRESDLLGVRVNPQRQPLMQAALQNFAADSVFESGTALAPKDSFILEPIPDAVGLSQIRYRYTQLAIDPLVFARLCHDLDLGGQYQRHLSEVFEDPRTSAPRRALAIELSKDQLRVRTQVAFMQQEISAQGRKVLLELLQGTRVPRWNGKAVRCSQLSIFGVAVSEVLVIGPVRDDNQVQPVLLYLPGAPGAELKEYPSVRAAVDDLKVRLREPAYQALLRRYLPHPSQQHVFTRLQGALFQYVQDEIGERRVPDPNANLHLREMLIEQELFSYLHDRHLQKIKDDARALAVPSADVDEQAWRERLAYWESIGFNLLNAAAFFIPTLGAVMAGVAAAQLVAEVVEGAHAWEAGDLAEAWGHFKTVGLNIAVIAGLGIAGSALQREFASEVVDGLVKVRLPDGQQRLWQPALTGYAQEIELEGIVPDDQGQYVLGDKRYIRLGDDTFEVTATETEQWSILHPSDESAYRPVLEHNGQGSWRVIGEQPLGWSRLQLLQRLGHAAEGLSDAERLQAADISGVSDDALRAIYATQQPLPPLLADTLQRLRLDRQLETWIGNLRSGSPGGVGRDIAVVLATELPNWLNLPIEVFRGPELWGDSTVYGLARWPDRATFKVLMSELYANQLPEAILQHFDEQAINRLLGARVQPADRLQALRNALAARAQIRRAAIFESIYATPALQALAEVRLLQRDFPLLPLQAAEELLGHATPVELERMQGASARIPLRLAEEARLYQRQVRLNRAFEGIYQPRLASLDSDLLMLRLLDQIPGWSARVHLQLRADNFEGELLASVGEPAGELKTLLRKDERYTAYDAQGNELTINDDMAGALLRALPDSERQSLGLQIGDRDRLRATLAALASADRLRASRLLGQQPVRPWLRSPLRLADGRLGYPLSGRGAVGNRFDNSLLSQVRSLYPILEPEEAQRLLQELGATEVERAQALEQRREEYQQLTQTLNQWVEQIHELGDDGWVLPPNARPLRMVAEQIKKAWRRETARVHAGDGRFIGYRLDLSNWRLGALPALTADFSHIGDLSLSGMGLRAVPASFVQVFTRLRWLNLNGNRLTGLDDAIGELQGLTRLQVRNNNLQMTEATQAVLGRLTQLKLLYLDDNPLGQPPAVGTMAQLLTLSLRSTQISTWPEGGFELERLAMLDLRINQIRHIPDAVLQTTPQIVRLNGVTSLHGNPLDAFSLDRLEIYRQRTGVNFQVAPDLRGPHLEAPASPAAHWLTGADAASVAQINGYWSALAENPQSGEFFRLLNDLRNTADFRREYPGLRTRVWNMLAAANDYEDVRSALFEFANHVDTCGDGIILVFSQLEVLVLVEQARRAGTVVGAEYALINLARGLSRLDAVERIALGDIAKRRAAGLRVDDVEVRLAYRIGLAERLDLPGQPQSMLFERMANVTAAKLDSAATEVLEGETPELMKAGIAGRDFWIEFLKARYAARFDAVNKPYFARLEALDADKQTMTDQIYRERSETIGQRRKADEQRLIETLTTTIWNSVPDQVTRL</sequence>
<dbReference type="Pfam" id="PF20178">
    <property type="entry name" value="ToxA_N"/>
    <property type="match status" value="1"/>
</dbReference>
<evidence type="ECO:0000313" key="10">
    <source>
        <dbReference type="Proteomes" id="UP000285286"/>
    </source>
</evidence>
<dbReference type="Pfam" id="PF13855">
    <property type="entry name" value="LRR_8"/>
    <property type="match status" value="1"/>
</dbReference>
<protein>
    <recommendedName>
        <fullName evidence="2">RING-type E3 ubiquitin transferase</fullName>
        <ecNumber evidence="2">2.3.2.27</ecNumber>
    </recommendedName>
</protein>
<dbReference type="Gene3D" id="1.20.58.360">
    <property type="entry name" value="Shigella T3SS effector IpaH defines"/>
    <property type="match status" value="1"/>
</dbReference>
<evidence type="ECO:0000256" key="3">
    <source>
        <dbReference type="ARBA" id="ARBA00022614"/>
    </source>
</evidence>
<evidence type="ECO:0000259" key="8">
    <source>
        <dbReference type="PROSITE" id="PS52053"/>
    </source>
</evidence>
<dbReference type="InterPro" id="IPR029487">
    <property type="entry name" value="NEL_dom"/>
</dbReference>
<dbReference type="InterPro" id="IPR050216">
    <property type="entry name" value="LRR_domain-containing"/>
</dbReference>
<dbReference type="Gene3D" id="3.80.10.10">
    <property type="entry name" value="Ribonuclease Inhibitor"/>
    <property type="match status" value="2"/>
</dbReference>
<comment type="caution">
    <text evidence="9">The sequence shown here is derived from an EMBL/GenBank/DDBJ whole genome shotgun (WGS) entry which is preliminary data.</text>
</comment>
<keyword evidence="6" id="KW-0832">Ubl conjugation</keyword>
<dbReference type="Gene3D" id="1.20.1270.130">
    <property type="entry name" value="Shigella T3SS effector IpaH domain"/>
    <property type="match status" value="1"/>
</dbReference>